<dbReference type="EMBL" id="LAZR01026009">
    <property type="protein sequence ID" value="KKL70054.1"/>
    <property type="molecule type" value="Genomic_DNA"/>
</dbReference>
<proteinExistence type="predicted"/>
<evidence type="ECO:0000313" key="1">
    <source>
        <dbReference type="EMBL" id="KKL70054.1"/>
    </source>
</evidence>
<comment type="caution">
    <text evidence="1">The sequence shown here is derived from an EMBL/GenBank/DDBJ whole genome shotgun (WGS) entry which is preliminary data.</text>
</comment>
<gene>
    <name evidence="1" type="ORF">LCGC14_2108720</name>
</gene>
<sequence length="200" mass="22962">MYEIMNTIEPIVPVMLNKFPMPKKPGEPPNKYKGEDEEMEALEEMVWRDDEGLFVPADNFRMMLIGNQFRDGAAKILGSRIERAKGTAYTEFCKACVWVTGTEDPLKIYPEPKRDSWDDVDIRSYCKKQGRDYIRRPLLCPPLTFTFKITVTDETMAAGKIKQLYEVAGMRCGIGAYGPTFGRFVIKKWEVVGKKKKKAK</sequence>
<protein>
    <submittedName>
        <fullName evidence="1">Uncharacterized protein</fullName>
    </submittedName>
</protein>
<organism evidence="1">
    <name type="scientific">marine sediment metagenome</name>
    <dbReference type="NCBI Taxonomy" id="412755"/>
    <lineage>
        <taxon>unclassified sequences</taxon>
        <taxon>metagenomes</taxon>
        <taxon>ecological metagenomes</taxon>
    </lineage>
</organism>
<accession>A0A0F9E7T0</accession>
<dbReference type="AlphaFoldDB" id="A0A0F9E7T0"/>
<reference evidence="1" key="1">
    <citation type="journal article" date="2015" name="Nature">
        <title>Complex archaea that bridge the gap between prokaryotes and eukaryotes.</title>
        <authorList>
            <person name="Spang A."/>
            <person name="Saw J.H."/>
            <person name="Jorgensen S.L."/>
            <person name="Zaremba-Niedzwiedzka K."/>
            <person name="Martijn J."/>
            <person name="Lind A.E."/>
            <person name="van Eijk R."/>
            <person name="Schleper C."/>
            <person name="Guy L."/>
            <person name="Ettema T.J."/>
        </authorList>
    </citation>
    <scope>NUCLEOTIDE SEQUENCE</scope>
</reference>
<name>A0A0F9E7T0_9ZZZZ</name>